<accession>A0ACB9PU31</accession>
<keyword evidence="2" id="KW-1185">Reference proteome</keyword>
<name>A0ACB9PU31_BAUVA</name>
<organism evidence="1 2">
    <name type="scientific">Bauhinia variegata</name>
    <name type="common">Purple orchid tree</name>
    <name type="synonym">Phanera variegata</name>
    <dbReference type="NCBI Taxonomy" id="167791"/>
    <lineage>
        <taxon>Eukaryota</taxon>
        <taxon>Viridiplantae</taxon>
        <taxon>Streptophyta</taxon>
        <taxon>Embryophyta</taxon>
        <taxon>Tracheophyta</taxon>
        <taxon>Spermatophyta</taxon>
        <taxon>Magnoliopsida</taxon>
        <taxon>eudicotyledons</taxon>
        <taxon>Gunneridae</taxon>
        <taxon>Pentapetalae</taxon>
        <taxon>rosids</taxon>
        <taxon>fabids</taxon>
        <taxon>Fabales</taxon>
        <taxon>Fabaceae</taxon>
        <taxon>Cercidoideae</taxon>
        <taxon>Cercideae</taxon>
        <taxon>Bauhiniinae</taxon>
        <taxon>Bauhinia</taxon>
    </lineage>
</organism>
<gene>
    <name evidence="1" type="ORF">L6164_006331</name>
</gene>
<evidence type="ECO:0000313" key="2">
    <source>
        <dbReference type="Proteomes" id="UP000828941"/>
    </source>
</evidence>
<reference evidence="1 2" key="1">
    <citation type="journal article" date="2022" name="DNA Res.">
        <title>Chromosomal-level genome assembly of the orchid tree Bauhinia variegata (Leguminosae; Cercidoideae) supports the allotetraploid origin hypothesis of Bauhinia.</title>
        <authorList>
            <person name="Zhong Y."/>
            <person name="Chen Y."/>
            <person name="Zheng D."/>
            <person name="Pang J."/>
            <person name="Liu Y."/>
            <person name="Luo S."/>
            <person name="Meng S."/>
            <person name="Qian L."/>
            <person name="Wei D."/>
            <person name="Dai S."/>
            <person name="Zhou R."/>
        </authorList>
    </citation>
    <scope>NUCLEOTIDE SEQUENCE [LARGE SCALE GENOMIC DNA]</scope>
    <source>
        <strain evidence="1">BV-YZ2020</strain>
    </source>
</reference>
<protein>
    <submittedName>
        <fullName evidence="1">Uncharacterized protein</fullName>
    </submittedName>
</protein>
<sequence length="1033" mass="116539">MAKRSDFAQKLLDDLRLRKQKMAASASASQRSAQSNQLPIDAYAYSKQTYRRFRDTKANDITSSRSGDMLNRSSRSHRSASIAEVSSEIVPYGHGRGQSTVEMGDMSLALAFAFENGLKLRRTDSSFTTSSIMGFLHQIKRGTIDFGKMEGQSNLDRQLVSTSYSTLSPVQINQIAKGAQKLNQILSFFSNGLNIDRNSIEFAKELLKGAMDLEDSLRMLVELQKTSEFMVTSQNKNRITLLEDDDNDDEKTIKNSEQKQLARPRFSFDKPSRHSQNPGEVGNTSLLQRSNALAYSKDGRTKNNEKNDTNTSKLLSHRRSASYSSAPAGSNPDKGRIPNVIAKLMGLDNLPQKESDSTKKTEGKIGTGRTKKFDQKNKQTENLVPLEKQKVIDVISKPVTKDRELMLGEDKNLIIQKADGIKTLNGSEKTTAKIDKKFNNAAQMNDVQVKEKRQDHTSSREQKGSGKGRVTDLVLNQMLEQAHERSQFKPSLQEEKESSNGSILQSERRYTNKHITNNQNKSQNHLGTQESYMLLKYASQEDKAHGEQKVQQSAQPMMQIRPQRRSDTVSKHGLTNSPKKQLPIQQGRSYKHNPAENVEAMRLEEFLNSHHDQLNRDEASTNSHVQMKEKNNMKSAQSSNLKDRKSEPVKGRSGLVTMMDERNVDKLANKKVKNTKMQKINMPGKIDKVLTGRKQVKHQSPILQEGRQTRYGMLNVSKEKEQESVGASKEADAHIISSSQSIVIEPLDVRHQTHEEAELPATLSSPDGRKRGPQEQEALVPNHSYQDVKSTAVNDLQDQVTLVAQDEDFKSCEIATNTINGIHEDGMDVHQQSQLEDQNISGKGFQEPLTESENHLKWILVMSQLFLNTAEALFRINIPPNILQGGGLDNHDEGSKLILDCGYEVMKRKGIRQELKVHSFSKISISTIKIGSLDDLVRLLNKDMEKLKSYGRNRSSTADVEECLPKMLEYDIYTKDPDIDCMWDLGWNDETLAFIEKYEVIRDMEKHMLNVLLDEIAAELCPRTTAHDNHSLK</sequence>
<comment type="caution">
    <text evidence="1">The sequence shown here is derived from an EMBL/GenBank/DDBJ whole genome shotgun (WGS) entry which is preliminary data.</text>
</comment>
<dbReference type="Proteomes" id="UP000828941">
    <property type="component" value="Chromosome 3"/>
</dbReference>
<dbReference type="EMBL" id="CM039428">
    <property type="protein sequence ID" value="KAI4352043.1"/>
    <property type="molecule type" value="Genomic_DNA"/>
</dbReference>
<proteinExistence type="predicted"/>
<evidence type="ECO:0000313" key="1">
    <source>
        <dbReference type="EMBL" id="KAI4352043.1"/>
    </source>
</evidence>